<proteinExistence type="predicted"/>
<keyword evidence="2" id="KW-1185">Reference proteome</keyword>
<name>A0ABW1S9D6_9PROT</name>
<dbReference type="Proteomes" id="UP001596303">
    <property type="component" value="Unassembled WGS sequence"/>
</dbReference>
<evidence type="ECO:0000313" key="2">
    <source>
        <dbReference type="Proteomes" id="UP001596303"/>
    </source>
</evidence>
<evidence type="ECO:0000313" key="1">
    <source>
        <dbReference type="EMBL" id="MFC6197857.1"/>
    </source>
</evidence>
<dbReference type="EMBL" id="JBHSSW010000008">
    <property type="protein sequence ID" value="MFC6197857.1"/>
    <property type="molecule type" value="Genomic_DNA"/>
</dbReference>
<sequence>MPRQRPSEHTLSERAVTALEDARDELLTAVLNTHQQERARDVLIEIFALVEMETDNG</sequence>
<reference evidence="2" key="1">
    <citation type="journal article" date="2019" name="Int. J. Syst. Evol. Microbiol.">
        <title>The Global Catalogue of Microorganisms (GCM) 10K type strain sequencing project: providing services to taxonomists for standard genome sequencing and annotation.</title>
        <authorList>
            <consortium name="The Broad Institute Genomics Platform"/>
            <consortium name="The Broad Institute Genome Sequencing Center for Infectious Disease"/>
            <person name="Wu L."/>
            <person name="Ma J."/>
        </authorList>
    </citation>
    <scope>NUCLEOTIDE SEQUENCE [LARGE SCALE GENOMIC DNA]</scope>
    <source>
        <strain evidence="2">CGMCC-1.15741</strain>
    </source>
</reference>
<comment type="caution">
    <text evidence="1">The sequence shown here is derived from an EMBL/GenBank/DDBJ whole genome shotgun (WGS) entry which is preliminary data.</text>
</comment>
<organism evidence="1 2">
    <name type="scientific">Ponticaulis profundi</name>
    <dbReference type="NCBI Taxonomy" id="2665222"/>
    <lineage>
        <taxon>Bacteria</taxon>
        <taxon>Pseudomonadati</taxon>
        <taxon>Pseudomonadota</taxon>
        <taxon>Alphaproteobacteria</taxon>
        <taxon>Hyphomonadales</taxon>
        <taxon>Hyphomonadaceae</taxon>
        <taxon>Ponticaulis</taxon>
    </lineage>
</organism>
<gene>
    <name evidence="1" type="ORF">ACFQDM_07195</name>
</gene>
<protein>
    <submittedName>
        <fullName evidence="1">Uncharacterized protein</fullName>
    </submittedName>
</protein>
<accession>A0ABW1S9D6</accession>